<dbReference type="InterPro" id="IPR007404">
    <property type="entry name" value="YdjM-like"/>
</dbReference>
<keyword evidence="1" id="KW-1133">Transmembrane helix</keyword>
<comment type="caution">
    <text evidence="2">The sequence shown here is derived from an EMBL/GenBank/DDBJ whole genome shotgun (WGS) entry which is preliminary data.</text>
</comment>
<reference evidence="2 3" key="1">
    <citation type="submission" date="2023-07" db="EMBL/GenBank/DDBJ databases">
        <title>Sorghum-associated microbial communities from plants grown in Nebraska, USA.</title>
        <authorList>
            <person name="Schachtman D."/>
        </authorList>
    </citation>
    <scope>NUCLEOTIDE SEQUENCE [LARGE SCALE GENOMIC DNA]</scope>
    <source>
        <strain evidence="2 3">BE167</strain>
    </source>
</reference>
<feature type="transmembrane region" description="Helical" evidence="1">
    <location>
        <begin position="169"/>
        <end position="193"/>
    </location>
</feature>
<dbReference type="GO" id="GO:0016787">
    <property type="term" value="F:hydrolase activity"/>
    <property type="evidence" value="ECO:0007669"/>
    <property type="project" value="UniProtKB-KW"/>
</dbReference>
<keyword evidence="2" id="KW-0378">Hydrolase</keyword>
<proteinExistence type="predicted"/>
<keyword evidence="1" id="KW-0472">Membrane</keyword>
<feature type="transmembrane region" description="Helical" evidence="1">
    <location>
        <begin position="230"/>
        <end position="252"/>
    </location>
</feature>
<feature type="transmembrane region" description="Helical" evidence="1">
    <location>
        <begin position="109"/>
        <end position="128"/>
    </location>
</feature>
<feature type="transmembrane region" description="Helical" evidence="1">
    <location>
        <begin position="86"/>
        <end position="103"/>
    </location>
</feature>
<organism evidence="2 3">
    <name type="scientific">Arthrobacter ginsengisoli</name>
    <dbReference type="NCBI Taxonomy" id="1356565"/>
    <lineage>
        <taxon>Bacteria</taxon>
        <taxon>Bacillati</taxon>
        <taxon>Actinomycetota</taxon>
        <taxon>Actinomycetes</taxon>
        <taxon>Micrococcales</taxon>
        <taxon>Micrococcaceae</taxon>
        <taxon>Arthrobacter</taxon>
    </lineage>
</organism>
<gene>
    <name evidence="2" type="ORF">J2X01_000596</name>
</gene>
<evidence type="ECO:0000256" key="1">
    <source>
        <dbReference type="SAM" id="Phobius"/>
    </source>
</evidence>
<name>A0ABU1U804_9MICC</name>
<dbReference type="Pfam" id="PF04307">
    <property type="entry name" value="YdjM"/>
    <property type="match status" value="2"/>
</dbReference>
<dbReference type="Proteomes" id="UP001252243">
    <property type="component" value="Unassembled WGS sequence"/>
</dbReference>
<sequence>MMGGHHAASGAAAWVAIASTGPYALGWYPLDATGIVIGGMATAGTALVCDWDHRSSTVAHSLPPLSNVIAVGIENISGGHRQGTHSLLGTAFFVLLATLAGQFQLQTDWGLLSVGAGLLCMFMINIAAKALKLFPKYGWISNWVFALTMAGLVTWFAPHQWTWLPVSMLTGVLVHIVGDMITTGGVPLLWPVVIKPPKFLRKLPLVKNIWRANGAFSIPLLGRAGSRREWFVLIPVSAYAMIGMFGAALALAEVHWPAAAALGAGWIHSLYALLAAGG</sequence>
<evidence type="ECO:0000313" key="2">
    <source>
        <dbReference type="EMBL" id="MDR7081319.1"/>
    </source>
</evidence>
<feature type="transmembrane region" description="Helical" evidence="1">
    <location>
        <begin position="258"/>
        <end position="276"/>
    </location>
</feature>
<dbReference type="RefSeq" id="WP_310050427.1">
    <property type="nucleotide sequence ID" value="NZ_JAVDVQ010000002.1"/>
</dbReference>
<evidence type="ECO:0000313" key="3">
    <source>
        <dbReference type="Proteomes" id="UP001252243"/>
    </source>
</evidence>
<dbReference type="EMBL" id="JAVDVQ010000002">
    <property type="protein sequence ID" value="MDR7081319.1"/>
    <property type="molecule type" value="Genomic_DNA"/>
</dbReference>
<keyword evidence="3" id="KW-1185">Reference proteome</keyword>
<keyword evidence="1" id="KW-0812">Transmembrane</keyword>
<feature type="transmembrane region" description="Helical" evidence="1">
    <location>
        <begin position="140"/>
        <end position="157"/>
    </location>
</feature>
<protein>
    <submittedName>
        <fullName evidence="2">Membrane-bound metal-dependent hydrolase YbcI (DUF457 family)</fullName>
    </submittedName>
</protein>
<accession>A0ABU1U804</accession>